<dbReference type="Gene3D" id="3.10.620.30">
    <property type="match status" value="1"/>
</dbReference>
<accession>A0A0B5D319</accession>
<evidence type="ECO:0000313" key="2">
    <source>
        <dbReference type="EMBL" id="AJE33315.1"/>
    </source>
</evidence>
<dbReference type="Pfam" id="PF01841">
    <property type="entry name" value="Transglut_core"/>
    <property type="match status" value="1"/>
</dbReference>
<evidence type="ECO:0000313" key="3">
    <source>
        <dbReference type="Proteomes" id="UP000031524"/>
    </source>
</evidence>
<gene>
    <name evidence="2" type="ORF">B842_07330</name>
</gene>
<keyword evidence="3" id="KW-1185">Reference proteome</keyword>
<dbReference type="InterPro" id="IPR002931">
    <property type="entry name" value="Transglutaminase-like"/>
</dbReference>
<dbReference type="PANTHER" id="PTHR33490:SF3">
    <property type="entry name" value="CONSERVED INTEGRAL MEMBRANE PROTEIN"/>
    <property type="match status" value="1"/>
</dbReference>
<dbReference type="KEGG" id="chm:B842_07330"/>
<dbReference type="EMBL" id="CP005286">
    <property type="protein sequence ID" value="AJE33315.1"/>
    <property type="molecule type" value="Genomic_DNA"/>
</dbReference>
<dbReference type="HOGENOM" id="CLU_107900_0_0_11"/>
<sequence>MHLDAELLSPTTVIDSDHPDIVALARTLTGATPPQTVRNVFEYVRDRITHPADTGGTGVAVSASETLQAGEGICHAQAALLAALYRAAGIPAGLRHQQVDTETGQTVLHGIATVWAPDISETGGFLLVDPRYPESDPRHSGHDWQTRALQPPFERNLPTVHTDMPPAVVTALREATDAQSLLRGGLPATLD</sequence>
<dbReference type="AlphaFoldDB" id="A0A0B5D319"/>
<dbReference type="RefSeq" id="WP_052437811.1">
    <property type="nucleotide sequence ID" value="NZ_BCSU01000006.1"/>
</dbReference>
<dbReference type="Proteomes" id="UP000031524">
    <property type="component" value="Chromosome"/>
</dbReference>
<reference evidence="2 3" key="1">
    <citation type="submission" date="2013-04" db="EMBL/GenBank/DDBJ databases">
        <title>Complete genome sequence of Corynebacterium humireducens DSM 45392(T), isolated from a wastewater-fed microbial fuel cell.</title>
        <authorList>
            <person name="Ruckert C."/>
            <person name="Albersmeier A."/>
            <person name="Kalinowski J."/>
        </authorList>
    </citation>
    <scope>NUCLEOTIDE SEQUENCE [LARGE SCALE GENOMIC DNA]</scope>
    <source>
        <strain evidence="3">MFC-5</strain>
    </source>
</reference>
<dbReference type="PANTHER" id="PTHR33490">
    <property type="entry name" value="BLR5614 PROTEIN-RELATED"/>
    <property type="match status" value="1"/>
</dbReference>
<name>A0A0B5D319_9CORY</name>
<organism evidence="2 3">
    <name type="scientific">Corynebacterium humireducens NBRC 106098 = DSM 45392</name>
    <dbReference type="NCBI Taxonomy" id="1223515"/>
    <lineage>
        <taxon>Bacteria</taxon>
        <taxon>Bacillati</taxon>
        <taxon>Actinomycetota</taxon>
        <taxon>Actinomycetes</taxon>
        <taxon>Mycobacteriales</taxon>
        <taxon>Corynebacteriaceae</taxon>
        <taxon>Corynebacterium</taxon>
    </lineage>
</organism>
<dbReference type="SUPFAM" id="SSF54001">
    <property type="entry name" value="Cysteine proteinases"/>
    <property type="match status" value="1"/>
</dbReference>
<dbReference type="OrthoDB" id="5296450at2"/>
<dbReference type="InterPro" id="IPR038765">
    <property type="entry name" value="Papain-like_cys_pep_sf"/>
</dbReference>
<protein>
    <submittedName>
        <fullName evidence="2">Transglutaminase</fullName>
    </submittedName>
</protein>
<feature type="domain" description="Transglutaminase-like" evidence="1">
    <location>
        <begin position="25"/>
        <end position="130"/>
    </location>
</feature>
<proteinExistence type="predicted"/>
<evidence type="ECO:0000259" key="1">
    <source>
        <dbReference type="Pfam" id="PF01841"/>
    </source>
</evidence>
<dbReference type="STRING" id="1223515.B842_07330"/>